<sequence length="62" mass="6647">MRLDSLGGFATAVSQDGDSHSAFFLQYSGADNRFAFSFAGIRALAPTAPETGRWYHLAGYAT</sequence>
<accession>A0A6F8XIT0</accession>
<organism evidence="1 2">
    <name type="scientific">Phytohabitans flavus</name>
    <dbReference type="NCBI Taxonomy" id="1076124"/>
    <lineage>
        <taxon>Bacteria</taxon>
        <taxon>Bacillati</taxon>
        <taxon>Actinomycetota</taxon>
        <taxon>Actinomycetes</taxon>
        <taxon>Micromonosporales</taxon>
        <taxon>Micromonosporaceae</taxon>
    </lineage>
</organism>
<keyword evidence="2" id="KW-1185">Reference proteome</keyword>
<reference evidence="1 2" key="2">
    <citation type="submission" date="2020-03" db="EMBL/GenBank/DDBJ databases">
        <authorList>
            <person name="Ichikawa N."/>
            <person name="Kimura A."/>
            <person name="Kitahashi Y."/>
            <person name="Uohara A."/>
        </authorList>
    </citation>
    <scope>NUCLEOTIDE SEQUENCE [LARGE SCALE GENOMIC DNA]</scope>
    <source>
        <strain evidence="1 2">NBRC 107702</strain>
    </source>
</reference>
<dbReference type="KEGG" id="pfla:Pflav_001300"/>
<reference evidence="1 2" key="1">
    <citation type="submission" date="2020-03" db="EMBL/GenBank/DDBJ databases">
        <title>Whole genome shotgun sequence of Phytohabitans flavus NBRC 107702.</title>
        <authorList>
            <person name="Komaki H."/>
            <person name="Tamura T."/>
        </authorList>
    </citation>
    <scope>NUCLEOTIDE SEQUENCE [LARGE SCALE GENOMIC DNA]</scope>
    <source>
        <strain evidence="1 2">NBRC 107702</strain>
    </source>
</reference>
<dbReference type="Proteomes" id="UP000502508">
    <property type="component" value="Chromosome"/>
</dbReference>
<evidence type="ECO:0000313" key="1">
    <source>
        <dbReference type="EMBL" id="BCB73720.1"/>
    </source>
</evidence>
<gene>
    <name evidence="1" type="ORF">Pflav_001300</name>
</gene>
<dbReference type="AlphaFoldDB" id="A0A6F8XIT0"/>
<evidence type="ECO:0000313" key="2">
    <source>
        <dbReference type="Proteomes" id="UP000502508"/>
    </source>
</evidence>
<name>A0A6F8XIT0_9ACTN</name>
<proteinExistence type="predicted"/>
<protein>
    <submittedName>
        <fullName evidence="1">Uncharacterized protein</fullName>
    </submittedName>
</protein>
<dbReference type="EMBL" id="AP022870">
    <property type="protein sequence ID" value="BCB73720.1"/>
    <property type="molecule type" value="Genomic_DNA"/>
</dbReference>